<protein>
    <recommendedName>
        <fullName evidence="3">F-box domain-containing protein</fullName>
    </recommendedName>
</protein>
<dbReference type="PANTHER" id="PTHR31370:SF2">
    <property type="entry name" value="OS08G0105100 PROTEIN"/>
    <property type="match status" value="1"/>
</dbReference>
<dbReference type="EMBL" id="JBDFQZ010000009">
    <property type="protein sequence ID" value="KAK9691961.1"/>
    <property type="molecule type" value="Genomic_DNA"/>
</dbReference>
<reference evidence="1" key="1">
    <citation type="submission" date="2024-03" db="EMBL/GenBank/DDBJ databases">
        <title>WGS assembly of Saponaria officinalis var. Norfolk2.</title>
        <authorList>
            <person name="Jenkins J."/>
            <person name="Shu S."/>
            <person name="Grimwood J."/>
            <person name="Barry K."/>
            <person name="Goodstein D."/>
            <person name="Schmutz J."/>
            <person name="Leebens-Mack J."/>
            <person name="Osbourn A."/>
        </authorList>
    </citation>
    <scope>NUCLEOTIDE SEQUENCE [LARGE SCALE GENOMIC DNA]</scope>
    <source>
        <strain evidence="1">JIC</strain>
    </source>
</reference>
<dbReference type="AlphaFoldDB" id="A0AAW1IPV4"/>
<proteinExistence type="predicted"/>
<evidence type="ECO:0000313" key="1">
    <source>
        <dbReference type="EMBL" id="KAK9691961.1"/>
    </source>
</evidence>
<organism evidence="1 2">
    <name type="scientific">Saponaria officinalis</name>
    <name type="common">Common soapwort</name>
    <name type="synonym">Lychnis saponaria</name>
    <dbReference type="NCBI Taxonomy" id="3572"/>
    <lineage>
        <taxon>Eukaryota</taxon>
        <taxon>Viridiplantae</taxon>
        <taxon>Streptophyta</taxon>
        <taxon>Embryophyta</taxon>
        <taxon>Tracheophyta</taxon>
        <taxon>Spermatophyta</taxon>
        <taxon>Magnoliopsida</taxon>
        <taxon>eudicotyledons</taxon>
        <taxon>Gunneridae</taxon>
        <taxon>Pentapetalae</taxon>
        <taxon>Caryophyllales</taxon>
        <taxon>Caryophyllaceae</taxon>
        <taxon>Caryophylleae</taxon>
        <taxon>Saponaria</taxon>
    </lineage>
</organism>
<dbReference type="InterPro" id="IPR036047">
    <property type="entry name" value="F-box-like_dom_sf"/>
</dbReference>
<evidence type="ECO:0008006" key="3">
    <source>
        <dbReference type="Google" id="ProtNLM"/>
    </source>
</evidence>
<name>A0AAW1IPV4_SAPOF</name>
<dbReference type="SUPFAM" id="SSF81383">
    <property type="entry name" value="F-box domain"/>
    <property type="match status" value="1"/>
</dbReference>
<accession>A0AAW1IPV4</accession>
<dbReference type="PANTHER" id="PTHR31370">
    <property type="entry name" value="F-BOX PROTEIN FAMILY-LIKE"/>
    <property type="match status" value="1"/>
</dbReference>
<gene>
    <name evidence="1" type="ORF">RND81_09G231800</name>
</gene>
<evidence type="ECO:0000313" key="2">
    <source>
        <dbReference type="Proteomes" id="UP001443914"/>
    </source>
</evidence>
<keyword evidence="2" id="KW-1185">Reference proteome</keyword>
<dbReference type="InterPro" id="IPR040275">
    <property type="entry name" value="At5g39450-like"/>
</dbReference>
<sequence length="538" mass="59591">MAEHIDCGSSLLVSLADDVLGIIGRSLSTRDICNLSTCCKSLNVATSFDKIWLAKCEELGVLSSRDLVEWRKAVLSYKALCRFLTSVKPLLGIWVNHNWDLGNVVYVMPGFASVVGCRVIPQDVGPSSIEGGPILWAPVFEVISDDNGALAFVLHGRDKGQDYIYPGTMKSIGKTCNVLLLEVEYKEKNNANCVYTKSPHCHLKEETGKKKSKLHSRISKWLRFADKSSVAMPVKKLSFVDRWKLLEIVTGSIRIKVPYSTCDSLFPCLRGDEYRFWKNVAHSSEHREMLIKMHELGAGYTDWTANHEDSSELRDILKSGDIVGLTLQASTMLLTDSFSGWPYTNGSLFALYKLLIREPTVGQEYAGSWRVTFGWPPHKLTENKVLFFVILSYKEMSPGQRFLKATKIFDGTEYAPCGNGSAVFTVNVDKPSTESFPWSSGADSLSVGVTQAFTGFGDGDGYGFGRAGSTPGSLFVLEDGVLAFVWTETGSVVTLQRVNLDEVLRNGQRVPPLPPVNNFSYLYSVYSSYPNVFADMKA</sequence>
<dbReference type="Proteomes" id="UP001443914">
    <property type="component" value="Unassembled WGS sequence"/>
</dbReference>
<comment type="caution">
    <text evidence="1">The sequence shown here is derived from an EMBL/GenBank/DDBJ whole genome shotgun (WGS) entry which is preliminary data.</text>
</comment>